<dbReference type="NCBIfam" id="NF003258">
    <property type="entry name" value="PRK04219.1"/>
    <property type="match status" value="1"/>
</dbReference>
<keyword evidence="3" id="KW-0689">Ribosomal protein</keyword>
<name>A0A168RBE4_ABSGL</name>
<organism evidence="8">
    <name type="scientific">Absidia glauca</name>
    <name type="common">Pin mould</name>
    <dbReference type="NCBI Taxonomy" id="4829"/>
    <lineage>
        <taxon>Eukaryota</taxon>
        <taxon>Fungi</taxon>
        <taxon>Fungi incertae sedis</taxon>
        <taxon>Mucoromycota</taxon>
        <taxon>Mucoromycotina</taxon>
        <taxon>Mucoromycetes</taxon>
        <taxon>Mucorales</taxon>
        <taxon>Cunninghamellaceae</taxon>
        <taxon>Absidia</taxon>
    </lineage>
</organism>
<dbReference type="Pfam" id="PF00673">
    <property type="entry name" value="Ribosomal_L5_C"/>
    <property type="match status" value="1"/>
</dbReference>
<evidence type="ECO:0000256" key="5">
    <source>
        <dbReference type="SAM" id="MobiDB-lite"/>
    </source>
</evidence>
<evidence type="ECO:0000256" key="3">
    <source>
        <dbReference type="ARBA" id="ARBA00022980"/>
    </source>
</evidence>
<evidence type="ECO:0008006" key="10">
    <source>
        <dbReference type="Google" id="ProtNLM"/>
    </source>
</evidence>
<protein>
    <recommendedName>
        <fullName evidence="10">60S ribosomal protein L11</fullName>
    </recommendedName>
</protein>
<gene>
    <name evidence="8" type="primary">ABSGL_12326.1 scaffold 12745</name>
</gene>
<dbReference type="AlphaFoldDB" id="A0A168RBE4"/>
<evidence type="ECO:0000313" key="8">
    <source>
        <dbReference type="EMBL" id="SAM06437.1"/>
    </source>
</evidence>
<evidence type="ECO:0000256" key="2">
    <source>
        <dbReference type="ARBA" id="ARBA00008553"/>
    </source>
</evidence>
<keyword evidence="9" id="KW-1185">Reference proteome</keyword>
<feature type="region of interest" description="Disordered" evidence="5">
    <location>
        <begin position="341"/>
        <end position="381"/>
    </location>
</feature>
<feature type="region of interest" description="Disordered" evidence="5">
    <location>
        <begin position="478"/>
        <end position="564"/>
    </location>
</feature>
<feature type="compositionally biased region" description="Acidic residues" evidence="5">
    <location>
        <begin position="355"/>
        <end position="377"/>
    </location>
</feature>
<feature type="domain" description="Large ribosomal subunit protein uL5 C-terminal" evidence="7">
    <location>
        <begin position="68"/>
        <end position="147"/>
    </location>
</feature>
<feature type="compositionally biased region" description="Polar residues" evidence="5">
    <location>
        <begin position="544"/>
        <end position="557"/>
    </location>
</feature>
<evidence type="ECO:0000259" key="7">
    <source>
        <dbReference type="Pfam" id="PF00673"/>
    </source>
</evidence>
<dbReference type="Proteomes" id="UP000078561">
    <property type="component" value="Unassembled WGS sequence"/>
</dbReference>
<dbReference type="GO" id="GO:0006412">
    <property type="term" value="P:translation"/>
    <property type="evidence" value="ECO:0007669"/>
    <property type="project" value="InterPro"/>
</dbReference>
<reference evidence="8" key="1">
    <citation type="submission" date="2016-04" db="EMBL/GenBank/DDBJ databases">
        <authorList>
            <person name="Evans L.H."/>
            <person name="Alamgir A."/>
            <person name="Owens N."/>
            <person name="Weber N.D."/>
            <person name="Virtaneva K."/>
            <person name="Barbian K."/>
            <person name="Babar A."/>
            <person name="Rosenke K."/>
        </authorList>
    </citation>
    <scope>NUCLEOTIDE SEQUENCE [LARGE SCALE GENOMIC DNA]</scope>
    <source>
        <strain evidence="8">CBS 101.48</strain>
    </source>
</reference>
<dbReference type="STRING" id="4829.A0A168RBE4"/>
<dbReference type="PANTHER" id="PTHR11994">
    <property type="entry name" value="60S RIBOSOMAL PROTEIN L11-RELATED"/>
    <property type="match status" value="1"/>
</dbReference>
<keyword evidence="4" id="KW-0687">Ribonucleoprotein</keyword>
<comment type="similarity">
    <text evidence="2">Belongs to the universal ribosomal protein uL5 family.</text>
</comment>
<dbReference type="InterPro" id="IPR031310">
    <property type="entry name" value="Ribosomal_uL5_N"/>
</dbReference>
<dbReference type="OrthoDB" id="2416617at2759"/>
<dbReference type="GO" id="GO:0005840">
    <property type="term" value="C:ribosome"/>
    <property type="evidence" value="ECO:0007669"/>
    <property type="project" value="UniProtKB-KW"/>
</dbReference>
<dbReference type="PROSITE" id="PS00358">
    <property type="entry name" value="RIBOSOMAL_L5"/>
    <property type="match status" value="1"/>
</dbReference>
<proteinExistence type="inferred from homology"/>
<feature type="compositionally biased region" description="Acidic residues" evidence="5">
    <location>
        <begin position="479"/>
        <end position="489"/>
    </location>
</feature>
<dbReference type="Gene3D" id="3.30.1440.10">
    <property type="match status" value="1"/>
</dbReference>
<dbReference type="FunFam" id="3.30.1440.10:FF:000002">
    <property type="entry name" value="60S ribosomal protein L11"/>
    <property type="match status" value="1"/>
</dbReference>
<evidence type="ECO:0000256" key="4">
    <source>
        <dbReference type="ARBA" id="ARBA00023274"/>
    </source>
</evidence>
<dbReference type="InterPro" id="IPR057266">
    <property type="entry name" value="Ribosomal_uL5_euk/arc-type"/>
</dbReference>
<feature type="domain" description="Large ribosomal subunit protein uL5 N-terminal" evidence="6">
    <location>
        <begin position="11"/>
        <end position="64"/>
    </location>
</feature>
<accession>A0A168RBE4</accession>
<evidence type="ECO:0000256" key="1">
    <source>
        <dbReference type="ARBA" id="ARBA00004021"/>
    </source>
</evidence>
<evidence type="ECO:0000259" key="6">
    <source>
        <dbReference type="Pfam" id="PF00281"/>
    </source>
</evidence>
<feature type="compositionally biased region" description="Acidic residues" evidence="5">
    <location>
        <begin position="635"/>
        <end position="648"/>
    </location>
</feature>
<dbReference type="GO" id="GO:1990904">
    <property type="term" value="C:ribonucleoprotein complex"/>
    <property type="evidence" value="ECO:0007669"/>
    <property type="project" value="UniProtKB-KW"/>
</dbReference>
<sequence>MSAEQKPAAANPMKALHIEKLVLNISVGESGDRLTRAAKVLEQLTGQTPVYSKARYTVRTFGIRRNEKISVHVTVRGPKAEEILERGLKVKEYELRDRNFSATGNFGFGIDEHIDLGIKYDPSIGIYGMDYYVVMGRPGFRVARRKRAQASVGVNHKIKKNESVEWFKSRVSSCVVSYSLLLLQFGTMGGVTVAPHITENNNDSFLASFNAGSTPLDNDSTVLDNLLPSTQGWPMEDLTGEVHDLMLRESLNWLPWGDDHDTEHTLKNLTPLEGFDSQLLAQTLQLDGLFGQGLNFDQLDEATTALLYDEMTFDPSPVATPVPSPNHEEILVEVVPDTAEPSLPLPAVVDHAEDSSTDDDSDDNDEDESDNSDEEDGPVSVMTTSYMYLPKRQVEETLLTKITEQLLPDKLPGILSIVSSHDDQEGEVEIDLSCLVREQLVRVMLYVDDCILEQQGGPKVKLSKYLLKDSKPAKKQLLVDDDDDEEDDTLGTTVGDKRRRKRRAHSTTEEGPISMAALTKKSKKQDTSSKPTPKRRRRAKKTQQEGSINKLPSTPSTRPKRRSALHKRRMLEEMLLGLSDQEDDDEETLDQQVMVTYGEEQMDFGVVDNQTIVHQPQAMSPVPIDALSSGSIATQDDDDDQDEEIDIM</sequence>
<comment type="function">
    <text evidence="1">Component of the ribosome, a large ribonucleoprotein complex responsible for the synthesis of proteins in the cell. The small ribosomal subunit (SSU) binds messenger RNAs (mRNAs) and translates the encoded message by selecting cognate aminoacyl-transfer RNA (tRNA) molecules. The large subunit (LSU) contains the ribosomal catalytic site termed the peptidyl transferase center (PTC), which catalyzes the formation of peptide bonds, thereby polymerizing the amino acids delivered by tRNAs into a polypeptide chain. The nascent polypeptides leave the ribosome through a tunnel in the LSU and interact with protein factors that function in enzymatic processing, targeting, and the membrane insertion of nascent chains at the exit of the ribosomal tunnel.</text>
</comment>
<evidence type="ECO:0000313" key="9">
    <source>
        <dbReference type="Proteomes" id="UP000078561"/>
    </source>
</evidence>
<dbReference type="InterPro" id="IPR022803">
    <property type="entry name" value="Ribosomal_uL5_dom_sf"/>
</dbReference>
<feature type="compositionally biased region" description="Basic residues" evidence="5">
    <location>
        <begin position="532"/>
        <end position="541"/>
    </location>
</feature>
<dbReference type="InterPro" id="IPR031309">
    <property type="entry name" value="Ribosomal_uL5_C"/>
</dbReference>
<dbReference type="EMBL" id="LT554591">
    <property type="protein sequence ID" value="SAM06437.1"/>
    <property type="molecule type" value="Genomic_DNA"/>
</dbReference>
<dbReference type="InterPro" id="IPR020929">
    <property type="entry name" value="Ribosomal_uL5_CS"/>
</dbReference>
<dbReference type="InterPro" id="IPR002132">
    <property type="entry name" value="Ribosomal_uL5"/>
</dbReference>
<feature type="region of interest" description="Disordered" evidence="5">
    <location>
        <begin position="621"/>
        <end position="648"/>
    </location>
</feature>
<dbReference type="Pfam" id="PF00281">
    <property type="entry name" value="Ribosomal_L5"/>
    <property type="match status" value="1"/>
</dbReference>
<dbReference type="GO" id="GO:0003735">
    <property type="term" value="F:structural constituent of ribosome"/>
    <property type="evidence" value="ECO:0007669"/>
    <property type="project" value="InterPro"/>
</dbReference>
<dbReference type="SUPFAM" id="SSF55282">
    <property type="entry name" value="RL5-like"/>
    <property type="match status" value="1"/>
</dbReference>
<dbReference type="InParanoid" id="A0A168RBE4"/>